<feature type="domain" description="Plastocyanin-like" evidence="4">
    <location>
        <begin position="202"/>
        <end position="302"/>
    </location>
</feature>
<dbReference type="RefSeq" id="WP_200758974.1">
    <property type="nucleotide sequence ID" value="NZ_AP023366.1"/>
</dbReference>
<dbReference type="InterPro" id="IPR008972">
    <property type="entry name" value="Cupredoxin"/>
</dbReference>
<proteinExistence type="predicted"/>
<dbReference type="Pfam" id="PF07731">
    <property type="entry name" value="Cu-oxidase_2"/>
    <property type="match status" value="1"/>
</dbReference>
<dbReference type="AlphaFoldDB" id="A0A7I8DE16"/>
<feature type="domain" description="Plastocyanin-like" evidence="5">
    <location>
        <begin position="29"/>
        <end position="136"/>
    </location>
</feature>
<evidence type="ECO:0000259" key="4">
    <source>
        <dbReference type="Pfam" id="PF07731"/>
    </source>
</evidence>
<organism evidence="6 7">
    <name type="scientific">Effusibacillus dendaii</name>
    <dbReference type="NCBI Taxonomy" id="2743772"/>
    <lineage>
        <taxon>Bacteria</taxon>
        <taxon>Bacillati</taxon>
        <taxon>Bacillota</taxon>
        <taxon>Bacilli</taxon>
        <taxon>Bacillales</taxon>
        <taxon>Alicyclobacillaceae</taxon>
        <taxon>Effusibacillus</taxon>
    </lineage>
</organism>
<evidence type="ECO:0000256" key="1">
    <source>
        <dbReference type="ARBA" id="ARBA00022723"/>
    </source>
</evidence>
<dbReference type="Gene3D" id="2.60.40.420">
    <property type="entry name" value="Cupredoxins - blue copper proteins"/>
    <property type="match status" value="2"/>
</dbReference>
<evidence type="ECO:0000313" key="6">
    <source>
        <dbReference type="EMBL" id="BCJ88354.1"/>
    </source>
</evidence>
<accession>A0A7I8DE16</accession>
<name>A0A7I8DE16_9BACL</name>
<dbReference type="GO" id="GO:0016491">
    <property type="term" value="F:oxidoreductase activity"/>
    <property type="evidence" value="ECO:0007669"/>
    <property type="project" value="UniProtKB-KW"/>
</dbReference>
<dbReference type="InterPro" id="IPR011706">
    <property type="entry name" value="Cu-oxidase_C"/>
</dbReference>
<protein>
    <recommendedName>
        <fullName evidence="8">Copper oxidase</fullName>
    </recommendedName>
</protein>
<evidence type="ECO:0008006" key="8">
    <source>
        <dbReference type="Google" id="ProtNLM"/>
    </source>
</evidence>
<dbReference type="InterPro" id="IPR011707">
    <property type="entry name" value="Cu-oxidase-like_N"/>
</dbReference>
<keyword evidence="7" id="KW-1185">Reference proteome</keyword>
<evidence type="ECO:0000256" key="3">
    <source>
        <dbReference type="ARBA" id="ARBA00023008"/>
    </source>
</evidence>
<dbReference type="EMBL" id="AP023366">
    <property type="protein sequence ID" value="BCJ88354.1"/>
    <property type="molecule type" value="Genomic_DNA"/>
</dbReference>
<dbReference type="CDD" id="cd13860">
    <property type="entry name" value="CuRO_1_2dMco_1"/>
    <property type="match status" value="1"/>
</dbReference>
<gene>
    <name evidence="6" type="ORF">skT53_33390</name>
</gene>
<dbReference type="Proteomes" id="UP000593802">
    <property type="component" value="Chromosome"/>
</dbReference>
<dbReference type="CDD" id="cd04202">
    <property type="entry name" value="CuRO_D2_2dMcoN_like"/>
    <property type="match status" value="1"/>
</dbReference>
<evidence type="ECO:0000259" key="5">
    <source>
        <dbReference type="Pfam" id="PF07732"/>
    </source>
</evidence>
<evidence type="ECO:0000256" key="2">
    <source>
        <dbReference type="ARBA" id="ARBA00023002"/>
    </source>
</evidence>
<keyword evidence="2" id="KW-0560">Oxidoreductase</keyword>
<keyword evidence="3" id="KW-0186">Copper</keyword>
<evidence type="ECO:0000313" key="7">
    <source>
        <dbReference type="Proteomes" id="UP000593802"/>
    </source>
</evidence>
<sequence>MIVAPNLSFLPFQTYYGIKRFHLIAEEIHQTLTKGVTIRAWGYNGSTPGPVILINEGDRVQIALENRLPEATSIHWHGLVVPESVDGVPDIGAGPVVKSGETYVYDFVVNQAGTYMYHSHAIDAKQEMMGLVGMLVSLPRNRKLSDREYLILLQEWSVKTGKQMADMQMGGMQMGDTQMRQMDMKPAVSEPASGIFDIDPTSMDFNYFTMNGKAYPATAPLPVKYGETVRIRLANLSMDSHPMHLHGHVFQVVESDGMPLSIPYYKNTINVAPGETYDIEFKANNPGTWAFHCHKPHHMTNEHQSDMGGMFTIVRYTR</sequence>
<dbReference type="GO" id="GO:0005507">
    <property type="term" value="F:copper ion binding"/>
    <property type="evidence" value="ECO:0007669"/>
    <property type="project" value="InterPro"/>
</dbReference>
<reference evidence="6 7" key="1">
    <citation type="submission" date="2020-08" db="EMBL/GenBank/DDBJ databases">
        <title>Complete Genome Sequence of Effusibacillus dendaii Strain skT53, Isolated from Farmland soil.</title>
        <authorList>
            <person name="Konishi T."/>
            <person name="Kawasaki H."/>
        </authorList>
    </citation>
    <scope>NUCLEOTIDE SEQUENCE [LARGE SCALE GENOMIC DNA]</scope>
    <source>
        <strain evidence="7">skT53</strain>
    </source>
</reference>
<dbReference type="PANTHER" id="PTHR11709:SF394">
    <property type="entry name" value="FI03373P-RELATED"/>
    <property type="match status" value="1"/>
</dbReference>
<dbReference type="SUPFAM" id="SSF49503">
    <property type="entry name" value="Cupredoxins"/>
    <property type="match status" value="2"/>
</dbReference>
<dbReference type="Pfam" id="PF07732">
    <property type="entry name" value="Cu-oxidase_3"/>
    <property type="match status" value="1"/>
</dbReference>
<keyword evidence="1" id="KW-0479">Metal-binding</keyword>
<dbReference type="PANTHER" id="PTHR11709">
    <property type="entry name" value="MULTI-COPPER OXIDASE"/>
    <property type="match status" value="1"/>
</dbReference>
<dbReference type="KEGG" id="eff:skT53_33390"/>
<dbReference type="InterPro" id="IPR045087">
    <property type="entry name" value="Cu-oxidase_fam"/>
</dbReference>